<dbReference type="SUPFAM" id="SSF56112">
    <property type="entry name" value="Protein kinase-like (PK-like)"/>
    <property type="match status" value="1"/>
</dbReference>
<dbReference type="Gene3D" id="1.10.510.10">
    <property type="entry name" value="Transferase(Phosphotransferase) domain 1"/>
    <property type="match status" value="1"/>
</dbReference>
<evidence type="ECO:0000313" key="3">
    <source>
        <dbReference type="Proteomes" id="UP000789405"/>
    </source>
</evidence>
<proteinExistence type="predicted"/>
<organism evidence="2 3">
    <name type="scientific">Dentiscutata erythropus</name>
    <dbReference type="NCBI Taxonomy" id="1348616"/>
    <lineage>
        <taxon>Eukaryota</taxon>
        <taxon>Fungi</taxon>
        <taxon>Fungi incertae sedis</taxon>
        <taxon>Mucoromycota</taxon>
        <taxon>Glomeromycotina</taxon>
        <taxon>Glomeromycetes</taxon>
        <taxon>Diversisporales</taxon>
        <taxon>Gigasporaceae</taxon>
        <taxon>Dentiscutata</taxon>
    </lineage>
</organism>
<keyword evidence="3" id="KW-1185">Reference proteome</keyword>
<evidence type="ECO:0000256" key="1">
    <source>
        <dbReference type="SAM" id="MobiDB-lite"/>
    </source>
</evidence>
<dbReference type="EMBL" id="CAJVPY010011794">
    <property type="protein sequence ID" value="CAG8729756.1"/>
    <property type="molecule type" value="Genomic_DNA"/>
</dbReference>
<comment type="caution">
    <text evidence="2">The sequence shown here is derived from an EMBL/GenBank/DDBJ whole genome shotgun (WGS) entry which is preliminary data.</text>
</comment>
<feature type="region of interest" description="Disordered" evidence="1">
    <location>
        <begin position="156"/>
        <end position="181"/>
    </location>
</feature>
<reference evidence="2" key="1">
    <citation type="submission" date="2021-06" db="EMBL/GenBank/DDBJ databases">
        <authorList>
            <person name="Kallberg Y."/>
            <person name="Tangrot J."/>
            <person name="Rosling A."/>
        </authorList>
    </citation>
    <scope>NUCLEOTIDE SEQUENCE</scope>
    <source>
        <strain evidence="2">MA453B</strain>
    </source>
</reference>
<feature type="compositionally biased region" description="Basic and acidic residues" evidence="1">
    <location>
        <begin position="157"/>
        <end position="174"/>
    </location>
</feature>
<dbReference type="Proteomes" id="UP000789405">
    <property type="component" value="Unassembled WGS sequence"/>
</dbReference>
<dbReference type="OrthoDB" id="10573893at2759"/>
<accession>A0A9N9NGR7</accession>
<gene>
    <name evidence="2" type="ORF">DERYTH_LOCUS15017</name>
</gene>
<dbReference type="InterPro" id="IPR011009">
    <property type="entry name" value="Kinase-like_dom_sf"/>
</dbReference>
<name>A0A9N9NGR7_9GLOM</name>
<protein>
    <submittedName>
        <fullName evidence="2">23887_t:CDS:1</fullName>
    </submittedName>
</protein>
<dbReference type="AlphaFoldDB" id="A0A9N9NGR7"/>
<sequence length="349" mass="39765">MSSTAQSPSTINHCIEREIERSSHNEGPHLTLNLEPTSFSNEYNASSMTNLLANSKSVSSIPNVSKINVTGSFLNFLNNLNIPYTLTINATAKNYHSGYENFSSDSFNGIDEYDFSDVNTTYVANLKKGSVNCIKCSKKTTRTKCRTCNLDPTSFNSDKRSRPYPKIKLDEKNSPRSSHKQVYSRATETIETFIASPIHKTHLKEENLDNDKNTINSYSQMLKIFLKERSIKNFDFSQFSKRELIGRGAPAMVYSANFKRKTYALKDLNNNLIMDKKTYKKFIREILRDIKGEKVVAGTPIGYKDLFMKCWSSDPNQRPSSVKVFKKLEKLSTEIIIESIVNIIDNRTF</sequence>
<evidence type="ECO:0000313" key="2">
    <source>
        <dbReference type="EMBL" id="CAG8729756.1"/>
    </source>
</evidence>